<dbReference type="AlphaFoldDB" id="A0A6A4V2W8"/>
<dbReference type="OrthoDB" id="1714475at2759"/>
<dbReference type="Proteomes" id="UP000440578">
    <property type="component" value="Unassembled WGS sequence"/>
</dbReference>
<keyword evidence="3" id="KW-1185">Reference proteome</keyword>
<protein>
    <submittedName>
        <fullName evidence="2">Uncharacterized protein</fullName>
    </submittedName>
</protein>
<comment type="caution">
    <text evidence="2">The sequence shown here is derived from an EMBL/GenBank/DDBJ whole genome shotgun (WGS) entry which is preliminary data.</text>
</comment>
<feature type="compositionally biased region" description="Basic and acidic residues" evidence="1">
    <location>
        <begin position="145"/>
        <end position="156"/>
    </location>
</feature>
<sequence length="299" mass="31344">MGVISAVTGRLKERCVPAPPAMPVATSEQGRHHGDKPVMSVPSSSAPVLFGAECGQAGAAAQTSPPLNINVLHQETPLFGAHSPPVLNLSPGLNPVTMDAHQRMSPTYDVINDEVQSMQAAAAAAAAQLGSGGPLSNQALFNTFRSDDRKAGESPSRKRRRISLSGQHLELTPPPEEPPAGAAAAAPPPGRAASPPPPPAHRRRLSSGRRPPGDGGRHHRRSVAARTRPPDCRQLVGVLDHNRICGATYFKSMCSTKALVLVSACSVRPRAVALLQLSSCSAARTVYRFESCASVSRGR</sequence>
<gene>
    <name evidence="2" type="ORF">FJT64_013641</name>
</gene>
<reference evidence="2 3" key="1">
    <citation type="submission" date="2019-07" db="EMBL/GenBank/DDBJ databases">
        <title>Draft genome assembly of a fouling barnacle, Amphibalanus amphitrite (Darwin, 1854): The first reference genome for Thecostraca.</title>
        <authorList>
            <person name="Kim W."/>
        </authorList>
    </citation>
    <scope>NUCLEOTIDE SEQUENCE [LARGE SCALE GENOMIC DNA]</scope>
    <source>
        <strain evidence="2">SNU_AA5</strain>
        <tissue evidence="2">Soma without cirri and trophi</tissue>
    </source>
</reference>
<feature type="compositionally biased region" description="Pro residues" evidence="1">
    <location>
        <begin position="186"/>
        <end position="199"/>
    </location>
</feature>
<evidence type="ECO:0000313" key="2">
    <source>
        <dbReference type="EMBL" id="KAF0287955.1"/>
    </source>
</evidence>
<feature type="region of interest" description="Disordered" evidence="1">
    <location>
        <begin position="144"/>
        <end position="228"/>
    </location>
</feature>
<accession>A0A6A4V2W8</accession>
<evidence type="ECO:0000256" key="1">
    <source>
        <dbReference type="SAM" id="MobiDB-lite"/>
    </source>
</evidence>
<feature type="region of interest" description="Disordered" evidence="1">
    <location>
        <begin position="18"/>
        <end position="42"/>
    </location>
</feature>
<organism evidence="2 3">
    <name type="scientific">Amphibalanus amphitrite</name>
    <name type="common">Striped barnacle</name>
    <name type="synonym">Balanus amphitrite</name>
    <dbReference type="NCBI Taxonomy" id="1232801"/>
    <lineage>
        <taxon>Eukaryota</taxon>
        <taxon>Metazoa</taxon>
        <taxon>Ecdysozoa</taxon>
        <taxon>Arthropoda</taxon>
        <taxon>Crustacea</taxon>
        <taxon>Multicrustacea</taxon>
        <taxon>Cirripedia</taxon>
        <taxon>Thoracica</taxon>
        <taxon>Thoracicalcarea</taxon>
        <taxon>Balanomorpha</taxon>
        <taxon>Balanoidea</taxon>
        <taxon>Balanidae</taxon>
        <taxon>Amphibalaninae</taxon>
        <taxon>Amphibalanus</taxon>
    </lineage>
</organism>
<dbReference type="EMBL" id="VIIS01002154">
    <property type="protein sequence ID" value="KAF0287955.1"/>
    <property type="molecule type" value="Genomic_DNA"/>
</dbReference>
<evidence type="ECO:0000313" key="3">
    <source>
        <dbReference type="Proteomes" id="UP000440578"/>
    </source>
</evidence>
<name>A0A6A4V2W8_AMPAM</name>
<proteinExistence type="predicted"/>